<dbReference type="STRING" id="52.CMC5_072930"/>
<dbReference type="GO" id="GO:0016740">
    <property type="term" value="F:transferase activity"/>
    <property type="evidence" value="ECO:0007669"/>
    <property type="project" value="UniProtKB-KW"/>
</dbReference>
<dbReference type="KEGG" id="ccro:CMC5_072930"/>
<evidence type="ECO:0000313" key="10">
    <source>
        <dbReference type="EMBL" id="AKT43066.1"/>
    </source>
</evidence>
<dbReference type="PANTHER" id="PTHR30582">
    <property type="entry name" value="L,D-TRANSPEPTIDASE"/>
    <property type="match status" value="1"/>
</dbReference>
<dbReference type="InterPro" id="IPR005490">
    <property type="entry name" value="LD_TPept_cat_dom"/>
</dbReference>
<accession>A0A0K1EQF8</accession>
<name>A0A0K1EQF8_CHOCO</name>
<keyword evidence="3" id="KW-0808">Transferase</keyword>
<dbReference type="EMBL" id="CP012159">
    <property type="protein sequence ID" value="AKT43066.1"/>
    <property type="molecule type" value="Genomic_DNA"/>
</dbReference>
<keyword evidence="6 7" id="KW-0961">Cell wall biogenesis/degradation</keyword>
<keyword evidence="5 7" id="KW-0573">Peptidoglycan synthesis</keyword>
<keyword evidence="4 7" id="KW-0133">Cell shape</keyword>
<dbReference type="PANTHER" id="PTHR30582:SF2">
    <property type="entry name" value="L,D-TRANSPEPTIDASE YCIB-RELATED"/>
    <property type="match status" value="1"/>
</dbReference>
<organism evidence="10 11">
    <name type="scientific">Chondromyces crocatus</name>
    <dbReference type="NCBI Taxonomy" id="52"/>
    <lineage>
        <taxon>Bacteria</taxon>
        <taxon>Pseudomonadati</taxon>
        <taxon>Myxococcota</taxon>
        <taxon>Polyangia</taxon>
        <taxon>Polyangiales</taxon>
        <taxon>Polyangiaceae</taxon>
        <taxon>Chondromyces</taxon>
    </lineage>
</organism>
<feature type="region of interest" description="Disordered" evidence="8">
    <location>
        <begin position="1"/>
        <end position="21"/>
    </location>
</feature>
<reference evidence="10 11" key="1">
    <citation type="submission" date="2015-07" db="EMBL/GenBank/DDBJ databases">
        <title>Genome analysis of myxobacterium Chondromyces crocatus Cm c5 reveals a high potential for natural compound synthesis and the genetic basis for the loss of fruiting body formation.</title>
        <authorList>
            <person name="Zaburannyi N."/>
            <person name="Bunk B."/>
            <person name="Maier J."/>
            <person name="Overmann J."/>
            <person name="Mueller R."/>
        </authorList>
    </citation>
    <scope>NUCLEOTIDE SEQUENCE [LARGE SCALE GENOMIC DNA]</scope>
    <source>
        <strain evidence="10 11">Cm c5</strain>
    </source>
</reference>
<evidence type="ECO:0000256" key="3">
    <source>
        <dbReference type="ARBA" id="ARBA00022679"/>
    </source>
</evidence>
<dbReference type="GO" id="GO:0008360">
    <property type="term" value="P:regulation of cell shape"/>
    <property type="evidence" value="ECO:0007669"/>
    <property type="project" value="UniProtKB-UniRule"/>
</dbReference>
<dbReference type="CDD" id="cd16913">
    <property type="entry name" value="YkuD_like"/>
    <property type="match status" value="1"/>
</dbReference>
<dbReference type="InterPro" id="IPR038063">
    <property type="entry name" value="Transpep_catalytic_dom"/>
</dbReference>
<evidence type="ECO:0000256" key="5">
    <source>
        <dbReference type="ARBA" id="ARBA00022984"/>
    </source>
</evidence>
<feature type="region of interest" description="Disordered" evidence="8">
    <location>
        <begin position="58"/>
        <end position="79"/>
    </location>
</feature>
<dbReference type="AlphaFoldDB" id="A0A0K1EQF8"/>
<dbReference type="UniPathway" id="UPA00219"/>
<feature type="active site" description="Nucleophile" evidence="7">
    <location>
        <position position="509"/>
    </location>
</feature>
<evidence type="ECO:0000313" key="11">
    <source>
        <dbReference type="Proteomes" id="UP000067626"/>
    </source>
</evidence>
<evidence type="ECO:0000256" key="4">
    <source>
        <dbReference type="ARBA" id="ARBA00022960"/>
    </source>
</evidence>
<keyword evidence="11" id="KW-1185">Reference proteome</keyword>
<dbReference type="GO" id="GO:0005576">
    <property type="term" value="C:extracellular region"/>
    <property type="evidence" value="ECO:0007669"/>
    <property type="project" value="TreeGrafter"/>
</dbReference>
<gene>
    <name evidence="10" type="ORF">CMC5_072930</name>
</gene>
<dbReference type="Proteomes" id="UP000067626">
    <property type="component" value="Chromosome"/>
</dbReference>
<evidence type="ECO:0000256" key="1">
    <source>
        <dbReference type="ARBA" id="ARBA00004752"/>
    </source>
</evidence>
<dbReference type="GO" id="GO:0071972">
    <property type="term" value="F:peptidoglycan L,D-transpeptidase activity"/>
    <property type="evidence" value="ECO:0007669"/>
    <property type="project" value="TreeGrafter"/>
</dbReference>
<protein>
    <recommendedName>
        <fullName evidence="9">L,D-TPase catalytic domain-containing protein</fullName>
    </recommendedName>
</protein>
<dbReference type="PROSITE" id="PS52029">
    <property type="entry name" value="LD_TPASE"/>
    <property type="match status" value="1"/>
</dbReference>
<evidence type="ECO:0000256" key="6">
    <source>
        <dbReference type="ARBA" id="ARBA00023316"/>
    </source>
</evidence>
<dbReference type="GO" id="GO:0071555">
    <property type="term" value="P:cell wall organization"/>
    <property type="evidence" value="ECO:0007669"/>
    <property type="project" value="UniProtKB-UniRule"/>
</dbReference>
<dbReference type="GO" id="GO:0018104">
    <property type="term" value="P:peptidoglycan-protein cross-linking"/>
    <property type="evidence" value="ECO:0007669"/>
    <property type="project" value="TreeGrafter"/>
</dbReference>
<proteinExistence type="inferred from homology"/>
<dbReference type="SUPFAM" id="SSF141523">
    <property type="entry name" value="L,D-transpeptidase catalytic domain-like"/>
    <property type="match status" value="1"/>
</dbReference>
<feature type="compositionally biased region" description="Basic and acidic residues" evidence="8">
    <location>
        <begin position="69"/>
        <end position="78"/>
    </location>
</feature>
<evidence type="ECO:0000256" key="7">
    <source>
        <dbReference type="PROSITE-ProRule" id="PRU01373"/>
    </source>
</evidence>
<dbReference type="Pfam" id="PF03734">
    <property type="entry name" value="YkuD"/>
    <property type="match status" value="1"/>
</dbReference>
<feature type="compositionally biased region" description="Polar residues" evidence="8">
    <location>
        <begin position="1"/>
        <end position="14"/>
    </location>
</feature>
<evidence type="ECO:0000256" key="2">
    <source>
        <dbReference type="ARBA" id="ARBA00005992"/>
    </source>
</evidence>
<comment type="pathway">
    <text evidence="1 7">Cell wall biogenesis; peptidoglycan biosynthesis.</text>
</comment>
<evidence type="ECO:0000259" key="9">
    <source>
        <dbReference type="PROSITE" id="PS52029"/>
    </source>
</evidence>
<sequence>MHARQRSTVPSVTPDQALESPARRSRLVTALTLCGAALALPACNGGEHASAEGIVSLSSPASNQDQPDDPAKVPRPDGPRIGAVQMTAIVYERPDRRAPKLGYLRAGGTTVRAEKPVALDDCQGGWYRVLPAGYMCAEGDASIDMKHPILRALTVRPALDKPMPYPYAFVRAIAPNYYRVPSKDEQLRYEMSLERHLRSYKKLKTKWDEFKVGANDVPIDELGQAIGEPPETPPDLSDSALFGGNGEDAIPWFFKGGRQIPNIASFKVPPYAVITNRIARKAGLALIGSFVGPNDRRFALTTDARLVPTSKLKPARGSVFHGVDMNKGWELPLAFVHKEGAHKYDLSKAALDKNGKLPWHTAVQLTGKSKFVGKTRLVEAKEGYWVRDADVAIAVKPSELPPHAKGNTRWIDISILNQVVILYEGPKPVYATAAATGRDGLADPKTTFSTVRGTFRIREKHVTTTMDSHESGNKFELRDVPWVQYFEAGYAIHASPWHDDYGRPRSHGCINLSPIDARRVFMWTDPPVPADWHGANSGPATGEGTIVHIHP</sequence>
<comment type="similarity">
    <text evidence="2">Belongs to the YkuD family.</text>
</comment>
<evidence type="ECO:0000256" key="8">
    <source>
        <dbReference type="SAM" id="MobiDB-lite"/>
    </source>
</evidence>
<dbReference type="InterPro" id="IPR050979">
    <property type="entry name" value="LD-transpeptidase"/>
</dbReference>
<feature type="active site" description="Proton donor/acceptor" evidence="7">
    <location>
        <position position="493"/>
    </location>
</feature>
<dbReference type="Gene3D" id="2.40.440.10">
    <property type="entry name" value="L,D-transpeptidase catalytic domain-like"/>
    <property type="match status" value="1"/>
</dbReference>
<feature type="domain" description="L,D-TPase catalytic" evidence="9">
    <location>
        <begin position="409"/>
        <end position="550"/>
    </location>
</feature>